<dbReference type="PANTHER" id="PTHR11599">
    <property type="entry name" value="PROTEASOME SUBUNIT ALPHA/BETA"/>
    <property type="match status" value="1"/>
</dbReference>
<organism evidence="2 3">
    <name type="scientific">Nematocida ausubeli (strain ATCC PRA-371 / ERTm2)</name>
    <name type="common">Nematode killer fungus</name>
    <dbReference type="NCBI Taxonomy" id="1913371"/>
    <lineage>
        <taxon>Eukaryota</taxon>
        <taxon>Fungi</taxon>
        <taxon>Fungi incertae sedis</taxon>
        <taxon>Microsporidia</taxon>
        <taxon>Nematocida</taxon>
    </lineage>
</organism>
<dbReference type="InterPro" id="IPR050115">
    <property type="entry name" value="Proteasome_alpha"/>
</dbReference>
<evidence type="ECO:0000313" key="3">
    <source>
        <dbReference type="Proteomes" id="UP000054524"/>
    </source>
</evidence>
<keyword evidence="1" id="KW-0647">Proteasome</keyword>
<dbReference type="SUPFAM" id="SSF56235">
    <property type="entry name" value="N-terminal nucleophile aminohydrolases (Ntn hydrolases)"/>
    <property type="match status" value="1"/>
</dbReference>
<dbReference type="AlphaFoldDB" id="A0A086J2L6"/>
<evidence type="ECO:0000313" key="2">
    <source>
        <dbReference type="EMBL" id="KFG26384.1"/>
    </source>
</evidence>
<gene>
    <name evidence="2" type="ORF">NESG_01506</name>
</gene>
<dbReference type="Pfam" id="PF00227">
    <property type="entry name" value="Proteasome"/>
    <property type="match status" value="2"/>
</dbReference>
<dbReference type="InterPro" id="IPR001353">
    <property type="entry name" value="Proteasome_sua/b"/>
</dbReference>
<evidence type="ECO:0000256" key="1">
    <source>
        <dbReference type="ARBA" id="ARBA00022942"/>
    </source>
</evidence>
<sequence>MHDELSYSTTTFSSKGILSQCERALTAAKNGALSVGIRAVNGVVLASIKKTPSVLVEKERVQKVFKVCDTIIGTFSGLSGDFRNALEVAREIANDYRKVYGVYPYIDTFMKEFSKVIQEKTQKEGLRPIGCICLFAGHACIKKDIQPDEEGRPLIVETDAYVLQPLLYQIDPSGSIKNSFSFGIGKAYKECSQFLGKRCTSEIEIHDAVVIAVLALKEFTEVAINEEDISIAIITNEGISNYESKDVQDILKSI</sequence>
<reference evidence="2 3" key="1">
    <citation type="journal article" date="2014" name="Genome Announc.">
        <title>Genome Sequence of the Microsporidian Species Nematocida sp1 Strain ERTm6 (ATCC PRA-372).</title>
        <authorList>
            <person name="Bakowski M.A."/>
            <person name="Priest M."/>
            <person name="Young S."/>
            <person name="Cuomo C.A."/>
            <person name="Troemel E.R."/>
        </authorList>
    </citation>
    <scope>NUCLEOTIDE SEQUENCE [LARGE SCALE GENOMIC DNA]</scope>
    <source>
        <strain evidence="2 3">ERTm6</strain>
    </source>
</reference>
<accession>A0A086J2L6</accession>
<name>A0A086J2L6_NEMA1</name>
<keyword evidence="3" id="KW-1185">Reference proteome</keyword>
<dbReference type="HOGENOM" id="CLU_035750_4_1_1"/>
<dbReference type="InterPro" id="IPR029055">
    <property type="entry name" value="Ntn_hydrolases_N"/>
</dbReference>
<dbReference type="RefSeq" id="XP_052904939.1">
    <property type="nucleotide sequence ID" value="XM_053049134.1"/>
</dbReference>
<dbReference type="GO" id="GO:0051603">
    <property type="term" value="P:proteolysis involved in protein catabolic process"/>
    <property type="evidence" value="ECO:0007669"/>
    <property type="project" value="InterPro"/>
</dbReference>
<dbReference type="GeneID" id="77676479"/>
<dbReference type="GO" id="GO:0005839">
    <property type="term" value="C:proteasome core complex"/>
    <property type="evidence" value="ECO:0007669"/>
    <property type="project" value="InterPro"/>
</dbReference>
<dbReference type="Proteomes" id="UP000054524">
    <property type="component" value="Unassembled WGS sequence"/>
</dbReference>
<dbReference type="EMBL" id="AKIJ01000003">
    <property type="protein sequence ID" value="KFG26384.1"/>
    <property type="molecule type" value="Genomic_DNA"/>
</dbReference>
<protein>
    <submittedName>
        <fullName evidence="2">Uncharacterized protein</fullName>
    </submittedName>
</protein>
<dbReference type="Gene3D" id="3.60.20.10">
    <property type="entry name" value="Glutamine Phosphoribosylpyrophosphate, subunit 1, domain 1"/>
    <property type="match status" value="1"/>
</dbReference>
<comment type="caution">
    <text evidence="2">The sequence shown here is derived from an EMBL/GenBank/DDBJ whole genome shotgun (WGS) entry which is preliminary data.</text>
</comment>
<proteinExistence type="predicted"/>